<dbReference type="RefSeq" id="WP_354087956.1">
    <property type="nucleotide sequence ID" value="NZ_JBEPTF010000001.1"/>
</dbReference>
<dbReference type="Proteomes" id="UP001549313">
    <property type="component" value="Unassembled WGS sequence"/>
</dbReference>
<comment type="caution">
    <text evidence="2">The sequence shown here is derived from an EMBL/GenBank/DDBJ whole genome shotgun (WGS) entry which is preliminary data.</text>
</comment>
<gene>
    <name evidence="2" type="ORF">ABIE19_000919</name>
</gene>
<evidence type="ECO:0000256" key="1">
    <source>
        <dbReference type="SAM" id="MobiDB-lite"/>
    </source>
</evidence>
<evidence type="ECO:0008006" key="4">
    <source>
        <dbReference type="Google" id="ProtNLM"/>
    </source>
</evidence>
<proteinExistence type="predicted"/>
<organism evidence="2 3">
    <name type="scientific">Brevundimonas faecalis</name>
    <dbReference type="NCBI Taxonomy" id="947378"/>
    <lineage>
        <taxon>Bacteria</taxon>
        <taxon>Pseudomonadati</taxon>
        <taxon>Pseudomonadota</taxon>
        <taxon>Alphaproteobacteria</taxon>
        <taxon>Caulobacterales</taxon>
        <taxon>Caulobacteraceae</taxon>
        <taxon>Brevundimonas</taxon>
    </lineage>
</organism>
<reference evidence="2 3" key="1">
    <citation type="submission" date="2024-06" db="EMBL/GenBank/DDBJ databases">
        <title>Sorghum-associated microbial communities from plants grown in Nebraska, USA.</title>
        <authorList>
            <person name="Schachtman D."/>
        </authorList>
    </citation>
    <scope>NUCLEOTIDE SEQUENCE [LARGE SCALE GENOMIC DNA]</scope>
    <source>
        <strain evidence="2 3">2814</strain>
    </source>
</reference>
<dbReference type="PROSITE" id="PS51257">
    <property type="entry name" value="PROKAR_LIPOPROTEIN"/>
    <property type="match status" value="1"/>
</dbReference>
<protein>
    <recommendedName>
        <fullName evidence="4">Lipoprotein</fullName>
    </recommendedName>
</protein>
<evidence type="ECO:0000313" key="3">
    <source>
        <dbReference type="Proteomes" id="UP001549313"/>
    </source>
</evidence>
<evidence type="ECO:0000313" key="2">
    <source>
        <dbReference type="EMBL" id="MET4683010.1"/>
    </source>
</evidence>
<sequence>MLRAIRTGLFIGLVIGMTACATAPAREGRSDSGLYGSIGVGRTH</sequence>
<accession>A0ABV2RAJ0</accession>
<name>A0ABV2RAJ0_9CAUL</name>
<feature type="region of interest" description="Disordered" evidence="1">
    <location>
        <begin position="24"/>
        <end position="44"/>
    </location>
</feature>
<dbReference type="EMBL" id="JBEPTF010000001">
    <property type="protein sequence ID" value="MET4683010.1"/>
    <property type="molecule type" value="Genomic_DNA"/>
</dbReference>
<keyword evidence="3" id="KW-1185">Reference proteome</keyword>